<feature type="region of interest" description="Disordered" evidence="7">
    <location>
        <begin position="1"/>
        <end position="26"/>
    </location>
</feature>
<evidence type="ECO:0000256" key="5">
    <source>
        <dbReference type="ARBA" id="ARBA00023163"/>
    </source>
</evidence>
<dbReference type="InterPro" id="IPR027417">
    <property type="entry name" value="P-loop_NTPase"/>
</dbReference>
<dbReference type="OrthoDB" id="5477469at2"/>
<gene>
    <name evidence="8" type="ORF">DN745_03665</name>
</gene>
<keyword evidence="2" id="KW-0067">ATP-binding</keyword>
<dbReference type="CDD" id="cd00009">
    <property type="entry name" value="AAA"/>
    <property type="match status" value="1"/>
</dbReference>
<dbReference type="PROSITE" id="PS50045">
    <property type="entry name" value="SIGMA54_INTERACT_4"/>
    <property type="match status" value="1"/>
</dbReference>
<feature type="coiled-coil region" evidence="6">
    <location>
        <begin position="863"/>
        <end position="890"/>
    </location>
</feature>
<feature type="compositionally biased region" description="Basic and acidic residues" evidence="7">
    <location>
        <begin position="1"/>
        <end position="12"/>
    </location>
</feature>
<dbReference type="InterPro" id="IPR019734">
    <property type="entry name" value="TPR_rpt"/>
</dbReference>
<dbReference type="SUPFAM" id="SSF48452">
    <property type="entry name" value="TPR-like"/>
    <property type="match status" value="3"/>
</dbReference>
<dbReference type="PROSITE" id="PS00676">
    <property type="entry name" value="SIGMA54_INTERACT_2"/>
    <property type="match status" value="1"/>
</dbReference>
<proteinExistence type="predicted"/>
<dbReference type="InterPro" id="IPR025943">
    <property type="entry name" value="Sigma_54_int_dom_ATP-bd_2"/>
</dbReference>
<dbReference type="Pfam" id="PF25601">
    <property type="entry name" value="AAA_lid_14"/>
    <property type="match status" value="1"/>
</dbReference>
<evidence type="ECO:0000256" key="2">
    <source>
        <dbReference type="ARBA" id="ARBA00022840"/>
    </source>
</evidence>
<keyword evidence="4" id="KW-0238">DNA-binding</keyword>
<evidence type="ECO:0000256" key="6">
    <source>
        <dbReference type="SAM" id="Coils"/>
    </source>
</evidence>
<reference evidence="8 9" key="1">
    <citation type="submission" date="2018-06" db="EMBL/GenBank/DDBJ databases">
        <title>Lujinxingia sediminis gen. nov. sp. nov., a new facultative anaerobic member of the class Deltaproteobacteria, and proposal of Lujinxingaceae fam. nov.</title>
        <authorList>
            <person name="Guo L.-Y."/>
            <person name="Li C.-M."/>
            <person name="Wang S."/>
            <person name="Du Z.-J."/>
        </authorList>
    </citation>
    <scope>NUCLEOTIDE SEQUENCE [LARGE SCALE GENOMIC DNA]</scope>
    <source>
        <strain evidence="8 9">FA350</strain>
    </source>
</reference>
<dbReference type="Proteomes" id="UP000249799">
    <property type="component" value="Chromosome"/>
</dbReference>
<dbReference type="GO" id="GO:0005524">
    <property type="term" value="F:ATP binding"/>
    <property type="evidence" value="ECO:0007669"/>
    <property type="project" value="UniProtKB-KW"/>
</dbReference>
<keyword evidence="9" id="KW-1185">Reference proteome</keyword>
<dbReference type="PROSITE" id="PS50005">
    <property type="entry name" value="TPR"/>
    <property type="match status" value="2"/>
</dbReference>
<dbReference type="SMART" id="SM00382">
    <property type="entry name" value="AAA"/>
    <property type="match status" value="1"/>
</dbReference>
<dbReference type="Gene3D" id="3.40.50.300">
    <property type="entry name" value="P-loop containing nucleotide triphosphate hydrolases"/>
    <property type="match status" value="1"/>
</dbReference>
<dbReference type="Gene3D" id="1.10.10.60">
    <property type="entry name" value="Homeodomain-like"/>
    <property type="match status" value="1"/>
</dbReference>
<evidence type="ECO:0000313" key="9">
    <source>
        <dbReference type="Proteomes" id="UP000249799"/>
    </source>
</evidence>
<dbReference type="SMART" id="SM00028">
    <property type="entry name" value="TPR"/>
    <property type="match status" value="4"/>
</dbReference>
<keyword evidence="3" id="KW-0805">Transcription regulation</keyword>
<dbReference type="KEGG" id="bsed:DN745_03665"/>
<keyword evidence="6" id="KW-0175">Coiled coil</keyword>
<accession>A0A2Z4FHX3</accession>
<dbReference type="GO" id="GO:0003677">
    <property type="term" value="F:DNA binding"/>
    <property type="evidence" value="ECO:0007669"/>
    <property type="project" value="UniProtKB-KW"/>
</dbReference>
<evidence type="ECO:0000256" key="3">
    <source>
        <dbReference type="ARBA" id="ARBA00023015"/>
    </source>
</evidence>
<organism evidence="8 9">
    <name type="scientific">Bradymonas sediminis</name>
    <dbReference type="NCBI Taxonomy" id="1548548"/>
    <lineage>
        <taxon>Bacteria</taxon>
        <taxon>Deltaproteobacteria</taxon>
        <taxon>Bradymonadales</taxon>
        <taxon>Bradymonadaceae</taxon>
        <taxon>Bradymonas</taxon>
    </lineage>
</organism>
<dbReference type="InterPro" id="IPR058031">
    <property type="entry name" value="AAA_lid_NorR"/>
</dbReference>
<keyword evidence="5" id="KW-0804">Transcription</keyword>
<dbReference type="InterPro" id="IPR002078">
    <property type="entry name" value="Sigma_54_int"/>
</dbReference>
<dbReference type="InterPro" id="IPR003593">
    <property type="entry name" value="AAA+_ATPase"/>
</dbReference>
<dbReference type="Pfam" id="PF00158">
    <property type="entry name" value="Sigma54_activat"/>
    <property type="match status" value="1"/>
</dbReference>
<evidence type="ECO:0000256" key="4">
    <source>
        <dbReference type="ARBA" id="ARBA00023125"/>
    </source>
</evidence>
<dbReference type="EMBL" id="CP030032">
    <property type="protein sequence ID" value="AWV88490.1"/>
    <property type="molecule type" value="Genomic_DNA"/>
</dbReference>
<keyword evidence="1" id="KW-0547">Nucleotide-binding</keyword>
<protein>
    <submittedName>
        <fullName evidence="8">Uncharacterized protein</fullName>
    </submittedName>
</protein>
<dbReference type="Gene3D" id="1.25.40.10">
    <property type="entry name" value="Tetratricopeptide repeat domain"/>
    <property type="match status" value="3"/>
</dbReference>
<dbReference type="FunFam" id="3.40.50.300:FF:000006">
    <property type="entry name" value="DNA-binding transcriptional regulator NtrC"/>
    <property type="match status" value="1"/>
</dbReference>
<dbReference type="PANTHER" id="PTHR32071:SF117">
    <property type="entry name" value="PTS-DEPENDENT DIHYDROXYACETONE KINASE OPERON REGULATORY PROTEIN-RELATED"/>
    <property type="match status" value="1"/>
</dbReference>
<dbReference type="GO" id="GO:0006355">
    <property type="term" value="P:regulation of DNA-templated transcription"/>
    <property type="evidence" value="ECO:0007669"/>
    <property type="project" value="InterPro"/>
</dbReference>
<dbReference type="PROSITE" id="PS00675">
    <property type="entry name" value="SIGMA54_INTERACT_1"/>
    <property type="match status" value="1"/>
</dbReference>
<evidence type="ECO:0000256" key="1">
    <source>
        <dbReference type="ARBA" id="ARBA00022741"/>
    </source>
</evidence>
<dbReference type="Gene3D" id="1.10.8.60">
    <property type="match status" value="1"/>
</dbReference>
<name>A0A2Z4FHX3_9DELT</name>
<dbReference type="PANTHER" id="PTHR32071">
    <property type="entry name" value="TRANSCRIPTIONAL REGULATORY PROTEIN"/>
    <property type="match status" value="1"/>
</dbReference>
<dbReference type="InterPro" id="IPR011990">
    <property type="entry name" value="TPR-like_helical_dom_sf"/>
</dbReference>
<dbReference type="InterPro" id="IPR025944">
    <property type="entry name" value="Sigma_54_int_dom_CS"/>
</dbReference>
<evidence type="ECO:0000256" key="7">
    <source>
        <dbReference type="SAM" id="MobiDB-lite"/>
    </source>
</evidence>
<evidence type="ECO:0000313" key="8">
    <source>
        <dbReference type="EMBL" id="AWV88490.1"/>
    </source>
</evidence>
<dbReference type="InterPro" id="IPR025662">
    <property type="entry name" value="Sigma_54_int_dom_ATP-bd_1"/>
</dbReference>
<dbReference type="PROSITE" id="PS00688">
    <property type="entry name" value="SIGMA54_INTERACT_3"/>
    <property type="match status" value="1"/>
</dbReference>
<dbReference type="SUPFAM" id="SSF52540">
    <property type="entry name" value="P-loop containing nucleoside triphosphate hydrolases"/>
    <property type="match status" value="1"/>
</dbReference>
<sequence length="1314" mass="145296">MVYKSSENRFQADTKGVGASENDMSEKNKSWDIETLAQALIEDDSAGKAFVVEGFSAAQMHQAAPSLRAALETHQLPLFVLDPTGAAAGGSSFVGVLLEYVRLAELRGCLSVDARDLFEFITSADKPTESGLFPVIGGSLYNDTLCRLWAALSRDMPAALLVVNARHCSPSELKTLHHLSSFFFTDPIEQLAPELAAEDRGRGRLVYLRDSAGLPTKLGLESAIEIDLTQDAEDAVRAFLADPQVVRRFIQSTGGDPKHLGDLLESLPGDVQNFWLYRYERLDAHSRSLVELLAVASEPLLVEAVHDAMALMQASEFFARTLRQLTKGGFVSRKMGSGVVQIYISNPDFAHAVVDAIELKKRQAMHQALADAVQAREDGEFSGIFLARHYLAAGDKVAGFEHGKRAVKHLIARRSFEEAKDLLDSLIGAASDPDERQIILSQLIEVHSGLGNPRQALVHCASLAELVDTPATTLRLKCQIGRLLIRVSEYDQAAKLFEKVITETSDPEKETYLGEDSQFYNLWAEGQLGKGEALFLQGKHDQAEAHALRVIERIEACGTLSSATTTNQSAVEMALLQARNLSGKVAVMRGACERGRDLFEKNSALAQQLGWDDEVARAQGNLGLIALHERNFNDALERLERSRRMAPSLSAIRRAHIFINLGIVHQRKANYEQALRFYLDGLRASRQESDDAGYALAGNNLITLYQDIGAFERAHSIIEHLQEFESGQKDTGYLGGLRTVVTASVLFDEQRYTEAIDVFSRMSKSSAEHMTSWLPALELKLYLVEAYLKVGQVAQAQQLVDEFEFPAEDTSQSQLVVLHALARAWLALEHGESEQALTICRGMADLARSAGHRRDALRISSVVARALSDLGRTEEARALLERELQWLQQSAQCVPQAHRGEFARVPIHRDLVELLRELDGEIPSEFRVSTRAIAADEFAAGGERAPVDVDVQSPAFRQWRSRYKDIVGETPRIHSLFRIIDRVADSNASVLLLGESGTGKELMAAAVHDHSARKDGAFVKVNCAAFVDDLLLSELFGHVKGAFTGALSDRAGRFELADGGTIFLDEVGDISPKTQVALLRVLQEGCFEKVGSTETQKVDARLVCATNKNLEEMVQRGEFRLDLYYRLKGVVMELPPLRERRADIPRFANHFAHSFARGQQPKRFSPDVLRFLASYSWPGNIRELQNFVGSVLLFVEGDTVEMSHVHEFSDFFAGGEVDAELPEIDYDLELDTYDNVVEAYQDPEEALVEQIIAEGLSLAKIKTRLESESIRRALIETGGNITRAAAMLQMKRPRLSQIVNGTEDLLALKNELVG</sequence>